<evidence type="ECO:0000313" key="2">
    <source>
        <dbReference type="Proteomes" id="UP000799441"/>
    </source>
</evidence>
<dbReference type="AlphaFoldDB" id="A0A9P4Q661"/>
<comment type="caution">
    <text evidence="1">The sequence shown here is derived from an EMBL/GenBank/DDBJ whole genome shotgun (WGS) entry which is preliminary data.</text>
</comment>
<dbReference type="EMBL" id="MU003791">
    <property type="protein sequence ID" value="KAF2721308.1"/>
    <property type="molecule type" value="Genomic_DNA"/>
</dbReference>
<evidence type="ECO:0000313" key="1">
    <source>
        <dbReference type="EMBL" id="KAF2721308.1"/>
    </source>
</evidence>
<gene>
    <name evidence="1" type="ORF">K431DRAFT_284924</name>
</gene>
<proteinExistence type="predicted"/>
<name>A0A9P4Q661_9PEZI</name>
<keyword evidence="2" id="KW-1185">Reference proteome</keyword>
<sequence>MIVKNCLLSGYTTATLGSVQGIKPASCRVREPACSRSLSASVLLIYRACVDVNSNVLRLLMLSAS</sequence>
<organism evidence="1 2">
    <name type="scientific">Polychaeton citri CBS 116435</name>
    <dbReference type="NCBI Taxonomy" id="1314669"/>
    <lineage>
        <taxon>Eukaryota</taxon>
        <taxon>Fungi</taxon>
        <taxon>Dikarya</taxon>
        <taxon>Ascomycota</taxon>
        <taxon>Pezizomycotina</taxon>
        <taxon>Dothideomycetes</taxon>
        <taxon>Dothideomycetidae</taxon>
        <taxon>Capnodiales</taxon>
        <taxon>Capnodiaceae</taxon>
        <taxon>Polychaeton</taxon>
    </lineage>
</organism>
<reference evidence="1" key="1">
    <citation type="journal article" date="2020" name="Stud. Mycol.">
        <title>101 Dothideomycetes genomes: a test case for predicting lifestyles and emergence of pathogens.</title>
        <authorList>
            <person name="Haridas S."/>
            <person name="Albert R."/>
            <person name="Binder M."/>
            <person name="Bloem J."/>
            <person name="Labutti K."/>
            <person name="Salamov A."/>
            <person name="Andreopoulos B."/>
            <person name="Baker S."/>
            <person name="Barry K."/>
            <person name="Bills G."/>
            <person name="Bluhm B."/>
            <person name="Cannon C."/>
            <person name="Castanera R."/>
            <person name="Culley D."/>
            <person name="Daum C."/>
            <person name="Ezra D."/>
            <person name="Gonzalez J."/>
            <person name="Henrissat B."/>
            <person name="Kuo A."/>
            <person name="Liang C."/>
            <person name="Lipzen A."/>
            <person name="Lutzoni F."/>
            <person name="Magnuson J."/>
            <person name="Mondo S."/>
            <person name="Nolan M."/>
            <person name="Ohm R."/>
            <person name="Pangilinan J."/>
            <person name="Park H.-J."/>
            <person name="Ramirez L."/>
            <person name="Alfaro M."/>
            <person name="Sun H."/>
            <person name="Tritt A."/>
            <person name="Yoshinaga Y."/>
            <person name="Zwiers L.-H."/>
            <person name="Turgeon B."/>
            <person name="Goodwin S."/>
            <person name="Spatafora J."/>
            <person name="Crous P."/>
            <person name="Grigoriev I."/>
        </authorList>
    </citation>
    <scope>NUCLEOTIDE SEQUENCE</scope>
    <source>
        <strain evidence="1">CBS 116435</strain>
    </source>
</reference>
<dbReference type="Proteomes" id="UP000799441">
    <property type="component" value="Unassembled WGS sequence"/>
</dbReference>
<accession>A0A9P4Q661</accession>
<protein>
    <submittedName>
        <fullName evidence="1">Uncharacterized protein</fullName>
    </submittedName>
</protein>